<reference evidence="2" key="1">
    <citation type="submission" date="2014-11" db="EMBL/GenBank/DDBJ databases">
        <authorList>
            <person name="Amaro Gonzalez C."/>
        </authorList>
    </citation>
    <scope>NUCLEOTIDE SEQUENCE</scope>
</reference>
<accession>A0A0E9QFX7</accession>
<sequence>MAGMALCVGNGTSRSAAKLAYCCKGGRGILSSRLCIFSERPSNTVVFSVGAGGFCRASFYRSTQVLVLILVLVDYSLSFFYINRPL</sequence>
<keyword evidence="1" id="KW-0812">Transmembrane</keyword>
<evidence type="ECO:0000256" key="1">
    <source>
        <dbReference type="SAM" id="Phobius"/>
    </source>
</evidence>
<dbReference type="EMBL" id="GBXM01092831">
    <property type="protein sequence ID" value="JAH15746.1"/>
    <property type="molecule type" value="Transcribed_RNA"/>
</dbReference>
<keyword evidence="1" id="KW-0472">Membrane</keyword>
<keyword evidence="1" id="KW-1133">Transmembrane helix</keyword>
<name>A0A0E9QFX7_ANGAN</name>
<reference evidence="2" key="2">
    <citation type="journal article" date="2015" name="Fish Shellfish Immunol.">
        <title>Early steps in the European eel (Anguilla anguilla)-Vibrio vulnificus interaction in the gills: Role of the RtxA13 toxin.</title>
        <authorList>
            <person name="Callol A."/>
            <person name="Pajuelo D."/>
            <person name="Ebbesson L."/>
            <person name="Teles M."/>
            <person name="MacKenzie S."/>
            <person name="Amaro C."/>
        </authorList>
    </citation>
    <scope>NUCLEOTIDE SEQUENCE</scope>
</reference>
<dbReference type="AlphaFoldDB" id="A0A0E9QFX7"/>
<organism evidence="2">
    <name type="scientific">Anguilla anguilla</name>
    <name type="common">European freshwater eel</name>
    <name type="synonym">Muraena anguilla</name>
    <dbReference type="NCBI Taxonomy" id="7936"/>
    <lineage>
        <taxon>Eukaryota</taxon>
        <taxon>Metazoa</taxon>
        <taxon>Chordata</taxon>
        <taxon>Craniata</taxon>
        <taxon>Vertebrata</taxon>
        <taxon>Euteleostomi</taxon>
        <taxon>Actinopterygii</taxon>
        <taxon>Neopterygii</taxon>
        <taxon>Teleostei</taxon>
        <taxon>Anguilliformes</taxon>
        <taxon>Anguillidae</taxon>
        <taxon>Anguilla</taxon>
    </lineage>
</organism>
<feature type="transmembrane region" description="Helical" evidence="1">
    <location>
        <begin position="65"/>
        <end position="82"/>
    </location>
</feature>
<proteinExistence type="predicted"/>
<evidence type="ECO:0000313" key="2">
    <source>
        <dbReference type="EMBL" id="JAH15746.1"/>
    </source>
</evidence>
<protein>
    <submittedName>
        <fullName evidence="2">Uncharacterized protein</fullName>
    </submittedName>
</protein>